<name>A0A8S1Y009_9CILI</name>
<keyword evidence="2" id="KW-1185">Reference proteome</keyword>
<evidence type="ECO:0000313" key="2">
    <source>
        <dbReference type="Proteomes" id="UP000689195"/>
    </source>
</evidence>
<reference evidence="1" key="1">
    <citation type="submission" date="2021-01" db="EMBL/GenBank/DDBJ databases">
        <authorList>
            <consortium name="Genoscope - CEA"/>
            <person name="William W."/>
        </authorList>
    </citation>
    <scope>NUCLEOTIDE SEQUENCE</scope>
</reference>
<gene>
    <name evidence="1" type="ORF">PPENT_87.1.T1460121</name>
</gene>
<organism evidence="1 2">
    <name type="scientific">Paramecium pentaurelia</name>
    <dbReference type="NCBI Taxonomy" id="43138"/>
    <lineage>
        <taxon>Eukaryota</taxon>
        <taxon>Sar</taxon>
        <taxon>Alveolata</taxon>
        <taxon>Ciliophora</taxon>
        <taxon>Intramacronucleata</taxon>
        <taxon>Oligohymenophorea</taxon>
        <taxon>Peniculida</taxon>
        <taxon>Parameciidae</taxon>
        <taxon>Paramecium</taxon>
    </lineage>
</organism>
<proteinExistence type="predicted"/>
<dbReference type="Proteomes" id="UP000689195">
    <property type="component" value="Unassembled WGS sequence"/>
</dbReference>
<dbReference type="OrthoDB" id="291213at2759"/>
<protein>
    <submittedName>
        <fullName evidence="1">Uncharacterized protein</fullName>
    </submittedName>
</protein>
<sequence length="50" mass="5745">MIALDKILQTLDFYKNRQYQGLQIRENLEPVQLEIGLSGIASFYEQGGNK</sequence>
<evidence type="ECO:0000313" key="1">
    <source>
        <dbReference type="EMBL" id="CAD8207239.1"/>
    </source>
</evidence>
<accession>A0A8S1Y009</accession>
<dbReference type="AlphaFoldDB" id="A0A8S1Y009"/>
<dbReference type="EMBL" id="CAJJDO010000146">
    <property type="protein sequence ID" value="CAD8207239.1"/>
    <property type="molecule type" value="Genomic_DNA"/>
</dbReference>
<comment type="caution">
    <text evidence="1">The sequence shown here is derived from an EMBL/GenBank/DDBJ whole genome shotgun (WGS) entry which is preliminary data.</text>
</comment>